<evidence type="ECO:0000256" key="5">
    <source>
        <dbReference type="ARBA" id="ARBA00022801"/>
    </source>
</evidence>
<keyword evidence="3" id="KW-0031">Aminopeptidase</keyword>
<dbReference type="GO" id="GO:0070006">
    <property type="term" value="F:metalloaminopeptidase activity"/>
    <property type="evidence" value="ECO:0007669"/>
    <property type="project" value="InterPro"/>
</dbReference>
<sequence length="550" mass="60905">MANRFLSQILSSNQGSITRCIKHKMLRGKNHVENYQIVRHLNCQGDSSEMTGLVLGVFTKDDDPYGTTKIFTKVAEEYDNQHNKSISIALEAAGSLPRAGQTRVFYGLDPYYQAICVTGVGEECVGYNDVEQVDELKEAIRNAAALGARTLQEIFMRTIYIDSFENAESAAEGAAMGIWVYQEYKQLDRQMIIPRIELFNDCDFTGWQIGLQKAAAQNLARQLTEMPANMLTPINFAQAAVESVCRAGISAEVRVKEWCKIMHLDAFLAAASGSCEPPIFLELSYYGCDPDVAPVVLIGKGVTYDSGGVCLKSCDVQRYMRGDMSGGATVLSTARAVSALQLPINLRCIIPLHENMPGTCAMKPGDVIKTRNGKTVLIHDTDFDGRLALADALAYAVTYNPKFICDIGSFSKELVELLGEAATIVYCNNDILYEMMRIASIHTGDRIWRLPLWNHFSEKVLRTQFSDVQDKLHNVDSGLPCTCAAFLKEFAPPGDWIHLDTYAVLLTDGKAHEYLRPGFSGKPTRTIIEFLAQLACKHLAVGEEKMPEEK</sequence>
<comment type="caution">
    <text evidence="17">The sequence shown here is derived from an EMBL/GenBank/DDBJ whole genome shotgun (WGS) entry which is preliminary data.</text>
</comment>
<dbReference type="Gene3D" id="3.40.630.10">
    <property type="entry name" value="Zn peptidases"/>
    <property type="match status" value="1"/>
</dbReference>
<dbReference type="GO" id="GO:0030145">
    <property type="term" value="F:manganese ion binding"/>
    <property type="evidence" value="ECO:0007669"/>
    <property type="project" value="InterPro"/>
</dbReference>
<dbReference type="PANTHER" id="PTHR11963:SF25">
    <property type="entry name" value="CYTOSOL AMINOPEPTIDASE"/>
    <property type="match status" value="1"/>
</dbReference>
<evidence type="ECO:0000256" key="6">
    <source>
        <dbReference type="ARBA" id="ARBA00023511"/>
    </source>
</evidence>
<keyword evidence="4" id="KW-0645">Protease</keyword>
<dbReference type="SUPFAM" id="SSF52949">
    <property type="entry name" value="Macro domain-like"/>
    <property type="match status" value="1"/>
</dbReference>
<dbReference type="InterPro" id="IPR011356">
    <property type="entry name" value="Leucine_aapep/pepB"/>
</dbReference>
<evidence type="ECO:0000259" key="15">
    <source>
        <dbReference type="Pfam" id="PF00883"/>
    </source>
</evidence>
<dbReference type="EMBL" id="JAPXFL010000010">
    <property type="protein sequence ID" value="KAK9500960.1"/>
    <property type="molecule type" value="Genomic_DNA"/>
</dbReference>
<evidence type="ECO:0000256" key="3">
    <source>
        <dbReference type="ARBA" id="ARBA00022438"/>
    </source>
</evidence>
<dbReference type="GO" id="GO:0005737">
    <property type="term" value="C:cytoplasm"/>
    <property type="evidence" value="ECO:0007669"/>
    <property type="project" value="InterPro"/>
</dbReference>
<dbReference type="GO" id="GO:0006508">
    <property type="term" value="P:proteolysis"/>
    <property type="evidence" value="ECO:0007669"/>
    <property type="project" value="UniProtKB-KW"/>
</dbReference>
<evidence type="ECO:0000256" key="8">
    <source>
        <dbReference type="ARBA" id="ARBA00029605"/>
    </source>
</evidence>
<evidence type="ECO:0000256" key="4">
    <source>
        <dbReference type="ARBA" id="ARBA00022670"/>
    </source>
</evidence>
<dbReference type="Gene3D" id="3.40.220.10">
    <property type="entry name" value="Leucine Aminopeptidase, subunit E, domain 1"/>
    <property type="match status" value="1"/>
</dbReference>
<dbReference type="InterPro" id="IPR000819">
    <property type="entry name" value="Peptidase_M17_C"/>
</dbReference>
<keyword evidence="5" id="KW-0378">Hydrolase</keyword>
<evidence type="ECO:0000256" key="10">
    <source>
        <dbReference type="ARBA" id="ARBA00030997"/>
    </source>
</evidence>
<proteinExistence type="inferred from homology"/>
<dbReference type="PANTHER" id="PTHR11963">
    <property type="entry name" value="LEUCINE AMINOPEPTIDASE-RELATED"/>
    <property type="match status" value="1"/>
</dbReference>
<evidence type="ECO:0000256" key="11">
    <source>
        <dbReference type="ARBA" id="ARBA00031564"/>
    </source>
</evidence>
<dbReference type="EC" id="3.4.13.23" evidence="7"/>
<feature type="domain" description="Cytosol aminopeptidase" evidence="15">
    <location>
        <begin position="218"/>
        <end position="528"/>
    </location>
</feature>
<evidence type="ECO:0000256" key="13">
    <source>
        <dbReference type="ARBA" id="ARBA00047881"/>
    </source>
</evidence>
<evidence type="ECO:0000259" key="16">
    <source>
        <dbReference type="Pfam" id="PF02789"/>
    </source>
</evidence>
<evidence type="ECO:0000313" key="18">
    <source>
        <dbReference type="Proteomes" id="UP001461498"/>
    </source>
</evidence>
<organism evidence="17 18">
    <name type="scientific">Rhynocoris fuscipes</name>
    <dbReference type="NCBI Taxonomy" id="488301"/>
    <lineage>
        <taxon>Eukaryota</taxon>
        <taxon>Metazoa</taxon>
        <taxon>Ecdysozoa</taxon>
        <taxon>Arthropoda</taxon>
        <taxon>Hexapoda</taxon>
        <taxon>Insecta</taxon>
        <taxon>Pterygota</taxon>
        <taxon>Neoptera</taxon>
        <taxon>Paraneoptera</taxon>
        <taxon>Hemiptera</taxon>
        <taxon>Heteroptera</taxon>
        <taxon>Panheteroptera</taxon>
        <taxon>Cimicomorpha</taxon>
        <taxon>Reduviidae</taxon>
        <taxon>Harpactorinae</taxon>
        <taxon>Harpactorini</taxon>
        <taxon>Rhynocoris</taxon>
    </lineage>
</organism>
<dbReference type="Proteomes" id="UP001461498">
    <property type="component" value="Unassembled WGS sequence"/>
</dbReference>
<evidence type="ECO:0000313" key="17">
    <source>
        <dbReference type="EMBL" id="KAK9500960.1"/>
    </source>
</evidence>
<dbReference type="Pfam" id="PF00883">
    <property type="entry name" value="Peptidase_M17"/>
    <property type="match status" value="1"/>
</dbReference>
<comment type="function">
    <text evidence="12">Cytosolic metallopeptidase that catalyzes the removal of unsubstituted N-terminal hydrophobic amino acids from various peptides. The presence of Zn(2+) ions is essential for the peptidase activity, and the association with other cofactors can modulate the substrate spectificity of the enzyme. For instance, in the presence of Mn(2+), it displays a specific Cys-Gly hydrolyzing activity of Cys-Gly-S-conjugates. Involved in the metabolism of glutathione and in the degradation of glutathione S-conjugates, which may play a role in the control of the cell redox status.</text>
</comment>
<comment type="catalytic activity">
    <reaction evidence="14">
        <text>L-cysteinylglycine + H2O = L-cysteine + glycine</text>
        <dbReference type="Rhea" id="RHEA:28783"/>
        <dbReference type="ChEBI" id="CHEBI:15377"/>
        <dbReference type="ChEBI" id="CHEBI:35235"/>
        <dbReference type="ChEBI" id="CHEBI:57305"/>
        <dbReference type="ChEBI" id="CHEBI:61694"/>
    </reaction>
    <physiologicalReaction direction="left-to-right" evidence="14">
        <dbReference type="Rhea" id="RHEA:28784"/>
    </physiologicalReaction>
</comment>
<comment type="similarity">
    <text evidence="1">Belongs to the peptidase M17 family.</text>
</comment>
<protein>
    <recommendedName>
        <fullName evidence="2">Cytosol aminopeptidase</fullName>
        <ecNumber evidence="7">3.4.13.23</ecNumber>
    </recommendedName>
    <alternativeName>
        <fullName evidence="10">Cysteinylglycine-S-conjugate dipeptidase</fullName>
    </alternativeName>
    <alternativeName>
        <fullName evidence="11">Leucine aminopeptidase 3</fullName>
    </alternativeName>
    <alternativeName>
        <fullName evidence="9">Proline aminopeptidase</fullName>
    </alternativeName>
    <alternativeName>
        <fullName evidence="8">Prolyl aminopeptidase</fullName>
    </alternativeName>
</protein>
<accession>A0AAW1CSF8</accession>
<comment type="catalytic activity">
    <reaction evidence="13">
        <text>S-benzyl-L-cysteinylglycine + H2O = S-benzyl-L-cysteine + glycine</text>
        <dbReference type="Rhea" id="RHEA:62568"/>
        <dbReference type="ChEBI" id="CHEBI:15377"/>
        <dbReference type="ChEBI" id="CHEBI:57305"/>
        <dbReference type="ChEBI" id="CHEBI:145802"/>
        <dbReference type="ChEBI" id="CHEBI:145803"/>
    </reaction>
    <physiologicalReaction direction="left-to-right" evidence="13">
        <dbReference type="Rhea" id="RHEA:62569"/>
    </physiologicalReaction>
</comment>
<evidence type="ECO:0000256" key="9">
    <source>
        <dbReference type="ARBA" id="ARBA00030930"/>
    </source>
</evidence>
<dbReference type="InterPro" id="IPR043472">
    <property type="entry name" value="Macro_dom-like"/>
</dbReference>
<evidence type="ECO:0000256" key="7">
    <source>
        <dbReference type="ARBA" id="ARBA00023625"/>
    </source>
</evidence>
<evidence type="ECO:0000256" key="2">
    <source>
        <dbReference type="ARBA" id="ARBA00014190"/>
    </source>
</evidence>
<dbReference type="AlphaFoldDB" id="A0AAW1CSF8"/>
<keyword evidence="18" id="KW-1185">Reference proteome</keyword>
<feature type="domain" description="Peptidase M17 leucyl aminopeptidase N-terminal" evidence="16">
    <location>
        <begin position="68"/>
        <end position="186"/>
    </location>
</feature>
<evidence type="ECO:0000256" key="14">
    <source>
        <dbReference type="ARBA" id="ARBA00049107"/>
    </source>
</evidence>
<gene>
    <name evidence="17" type="ORF">O3M35_002113</name>
</gene>
<comment type="catalytic activity">
    <reaction evidence="6">
        <text>an S-substituted L-cysteinylglycine + H2O = an S-substituted L-cysteine + glycine</text>
        <dbReference type="Rhea" id="RHEA:60444"/>
        <dbReference type="ChEBI" id="CHEBI:15377"/>
        <dbReference type="ChEBI" id="CHEBI:57305"/>
        <dbReference type="ChEBI" id="CHEBI:58717"/>
        <dbReference type="ChEBI" id="CHEBI:143103"/>
        <dbReference type="EC" id="3.4.13.23"/>
    </reaction>
    <physiologicalReaction direction="left-to-right" evidence="6">
        <dbReference type="Rhea" id="RHEA:60445"/>
    </physiologicalReaction>
</comment>
<dbReference type="InterPro" id="IPR008283">
    <property type="entry name" value="Peptidase_M17_N"/>
</dbReference>
<name>A0AAW1CSF8_9HEMI</name>
<dbReference type="Pfam" id="PF02789">
    <property type="entry name" value="Peptidase_M17_N"/>
    <property type="match status" value="1"/>
</dbReference>
<dbReference type="SUPFAM" id="SSF53187">
    <property type="entry name" value="Zn-dependent exopeptidases"/>
    <property type="match status" value="1"/>
</dbReference>
<evidence type="ECO:0000256" key="12">
    <source>
        <dbReference type="ARBA" id="ARBA00045966"/>
    </source>
</evidence>
<dbReference type="PRINTS" id="PR00481">
    <property type="entry name" value="LAMNOPPTDASE"/>
</dbReference>
<evidence type="ECO:0000256" key="1">
    <source>
        <dbReference type="ARBA" id="ARBA00009528"/>
    </source>
</evidence>
<reference evidence="17 18" key="1">
    <citation type="submission" date="2022-12" db="EMBL/GenBank/DDBJ databases">
        <title>Chromosome-level genome assembly of true bugs.</title>
        <authorList>
            <person name="Ma L."/>
            <person name="Li H."/>
        </authorList>
    </citation>
    <scope>NUCLEOTIDE SEQUENCE [LARGE SCALE GENOMIC DNA]</scope>
    <source>
        <strain evidence="17">Lab_2022b</strain>
    </source>
</reference>